<reference evidence="1" key="1">
    <citation type="submission" date="2018-05" db="EMBL/GenBank/DDBJ databases">
        <authorList>
            <person name="Lanie J.A."/>
            <person name="Ng W.-L."/>
            <person name="Kazmierczak K.M."/>
            <person name="Andrzejewski T.M."/>
            <person name="Davidsen T.M."/>
            <person name="Wayne K.J."/>
            <person name="Tettelin H."/>
            <person name="Glass J.I."/>
            <person name="Rusch D."/>
            <person name="Podicherti R."/>
            <person name="Tsui H.-C.T."/>
            <person name="Winkler M.E."/>
        </authorList>
    </citation>
    <scope>NUCLEOTIDE SEQUENCE</scope>
</reference>
<accession>A0A382CTH5</accession>
<dbReference type="AlphaFoldDB" id="A0A382CTH5"/>
<protein>
    <submittedName>
        <fullName evidence="1">Uncharacterized protein</fullName>
    </submittedName>
</protein>
<gene>
    <name evidence="1" type="ORF">METZ01_LOCUS181477</name>
</gene>
<evidence type="ECO:0000313" key="1">
    <source>
        <dbReference type="EMBL" id="SVB28623.1"/>
    </source>
</evidence>
<name>A0A382CTH5_9ZZZZ</name>
<organism evidence="1">
    <name type="scientific">marine metagenome</name>
    <dbReference type="NCBI Taxonomy" id="408172"/>
    <lineage>
        <taxon>unclassified sequences</taxon>
        <taxon>metagenomes</taxon>
        <taxon>ecological metagenomes</taxon>
    </lineage>
</organism>
<proteinExistence type="predicted"/>
<dbReference type="EMBL" id="UINC01035737">
    <property type="protein sequence ID" value="SVB28623.1"/>
    <property type="molecule type" value="Genomic_DNA"/>
</dbReference>
<sequence>VKRIPDFSKKTKPQNVLTWVNDIDDPDLIGLGVFVGYCPWDVYTVPWNYRMIID</sequence>
<feature type="non-terminal residue" evidence="1">
    <location>
        <position position="1"/>
    </location>
</feature>